<dbReference type="AlphaFoldDB" id="A0AAD3TAT9"/>
<evidence type="ECO:0000256" key="3">
    <source>
        <dbReference type="ARBA" id="ARBA00022538"/>
    </source>
</evidence>
<dbReference type="GO" id="GO:0012505">
    <property type="term" value="C:endomembrane system"/>
    <property type="evidence" value="ECO:0007669"/>
    <property type="project" value="TreeGrafter"/>
</dbReference>
<feature type="transmembrane region" description="Helical" evidence="10">
    <location>
        <begin position="319"/>
        <end position="337"/>
    </location>
</feature>
<dbReference type="PANTHER" id="PTHR32468:SF18">
    <property type="entry name" value="CATION_H(+) ANTIPORTER 1"/>
    <property type="match status" value="1"/>
</dbReference>
<evidence type="ECO:0000259" key="13">
    <source>
        <dbReference type="Pfam" id="PF23259"/>
    </source>
</evidence>
<dbReference type="InterPro" id="IPR057290">
    <property type="entry name" value="CHX17_C"/>
</dbReference>
<protein>
    <recommendedName>
        <fullName evidence="16">Cation/H+ exchanger domain-containing protein</fullName>
    </recommendedName>
</protein>
<evidence type="ECO:0000256" key="8">
    <source>
        <dbReference type="ARBA" id="ARBA00023136"/>
    </source>
</evidence>
<reference evidence="14" key="1">
    <citation type="submission" date="2023-05" db="EMBL/GenBank/DDBJ databases">
        <title>Nepenthes gracilis genome sequencing.</title>
        <authorList>
            <person name="Fukushima K."/>
        </authorList>
    </citation>
    <scope>NUCLEOTIDE SEQUENCE</scope>
    <source>
        <strain evidence="14">SING2019-196</strain>
    </source>
</reference>
<dbReference type="InterPro" id="IPR050794">
    <property type="entry name" value="CPA2_transporter"/>
</dbReference>
<keyword evidence="15" id="KW-1185">Reference proteome</keyword>
<keyword evidence="5" id="KW-0630">Potassium</keyword>
<feature type="transmembrane region" description="Helical" evidence="10">
    <location>
        <begin position="349"/>
        <end position="372"/>
    </location>
</feature>
<keyword evidence="3" id="KW-0633">Potassium transport</keyword>
<dbReference type="Pfam" id="PF23256">
    <property type="entry name" value="CHX17_2nd"/>
    <property type="match status" value="1"/>
</dbReference>
<feature type="domain" description="Cation/H(+) antiporter central" evidence="12">
    <location>
        <begin position="427"/>
        <end position="561"/>
    </location>
</feature>
<dbReference type="InterPro" id="IPR006153">
    <property type="entry name" value="Cation/H_exchanger_TM"/>
</dbReference>
<keyword evidence="7" id="KW-0406">Ion transport</keyword>
<feature type="transmembrane region" description="Helical" evidence="10">
    <location>
        <begin position="70"/>
        <end position="92"/>
    </location>
</feature>
<feature type="transmembrane region" description="Helical" evidence="10">
    <location>
        <begin position="257"/>
        <end position="280"/>
    </location>
</feature>
<keyword evidence="4 10" id="KW-0812">Transmembrane</keyword>
<feature type="transmembrane region" description="Helical" evidence="10">
    <location>
        <begin position="104"/>
        <end position="128"/>
    </location>
</feature>
<feature type="transmembrane region" description="Helical" evidence="10">
    <location>
        <begin position="38"/>
        <end position="58"/>
    </location>
</feature>
<sequence length="736" mass="81697">MLFDHSTGWGAVRPLGFISDTIHQRILLPQLIQEYYEVMVFFGRISIVFLIGLELDILFMKRHLHAAATIAYSGALLCLGLGGAISLPLYRYFAMAQGNESQHFAAFVSILMLSLTNSASPLVIRFTTELNLATSDLGRLAICASLINDITCLFLGVIASKLIDPKGFSMWSWLFSFVVIAVVSILMRYLANWLNGWNRNYKYLRNAPLACVFLVVLLTAGLTELMGDNSVLSSFLLGVMFPREGKTARTLLIKLSYAVYTFLLPIYFGYTGFQANLVLIGELEDFIGIVVIVLLSTGGKILGTLVACHRLKMPFKKGIVIALLLNLKGHFDLLLLSRAQQKMLWNHDFYSIMLVTILLNTLVSGITVAFVVNRNSRSFGYRPVALEWQSPESEIRVLACVHGPRHVPTMVRLIGGLSWSRDSPITAYLMHLVELLPRKKTANKMYHQLEDDELSDDDAYGGNDTLEINDAVDAFVAETGITIHLVKAVSPLTSIHDDIQNGAEDTRASVVILPFHKHQRIDGKMESEKEGIRMINQRVLRQALCTVGILVDRGLTGPSQLPCSVAMQHVAVLFFGGPDDREALSLSKRIGMNHNVNLAVIRFVLSASSISERINISSPENEHVLMAMPSRGVEDETDNAFLEDFYNRYVTSGKVGYVEKHVKNGLQTVAALRDIGDMYQLFIVGRGGQRNSPITTGMSDWEECPELGTVGDLLASSEFETNSSVLVIQQRRQPTE</sequence>
<dbReference type="InterPro" id="IPR038770">
    <property type="entry name" value="Na+/solute_symporter_sf"/>
</dbReference>
<dbReference type="GO" id="GO:1902600">
    <property type="term" value="P:proton transmembrane transport"/>
    <property type="evidence" value="ECO:0007669"/>
    <property type="project" value="InterPro"/>
</dbReference>
<evidence type="ECO:0000256" key="6">
    <source>
        <dbReference type="ARBA" id="ARBA00022989"/>
    </source>
</evidence>
<evidence type="ECO:0000256" key="7">
    <source>
        <dbReference type="ARBA" id="ARBA00023065"/>
    </source>
</evidence>
<dbReference type="GO" id="GO:0015297">
    <property type="term" value="F:antiporter activity"/>
    <property type="evidence" value="ECO:0007669"/>
    <property type="project" value="InterPro"/>
</dbReference>
<feature type="domain" description="Cation/H(+) antiporter C-terminal" evidence="13">
    <location>
        <begin position="570"/>
        <end position="730"/>
    </location>
</feature>
<dbReference type="GO" id="GO:0006885">
    <property type="term" value="P:regulation of pH"/>
    <property type="evidence" value="ECO:0007669"/>
    <property type="project" value="TreeGrafter"/>
</dbReference>
<comment type="subcellular location">
    <subcellularLocation>
        <location evidence="1">Membrane</location>
        <topology evidence="1">Multi-pass membrane protein</topology>
    </subcellularLocation>
</comment>
<evidence type="ECO:0000259" key="12">
    <source>
        <dbReference type="Pfam" id="PF23256"/>
    </source>
</evidence>
<dbReference type="Pfam" id="PF00999">
    <property type="entry name" value="Na_H_Exchanger"/>
    <property type="match status" value="1"/>
</dbReference>
<feature type="domain" description="Cation/H+ exchanger transmembrane" evidence="11">
    <location>
        <begin position="34"/>
        <end position="373"/>
    </location>
</feature>
<proteinExistence type="inferred from homology"/>
<evidence type="ECO:0000313" key="14">
    <source>
        <dbReference type="EMBL" id="GMH25161.1"/>
    </source>
</evidence>
<keyword evidence="8 10" id="KW-0472">Membrane</keyword>
<comment type="caution">
    <text evidence="14">The sequence shown here is derived from an EMBL/GenBank/DDBJ whole genome shotgun (WGS) entry which is preliminary data.</text>
</comment>
<dbReference type="Gene3D" id="1.20.1530.20">
    <property type="match status" value="1"/>
</dbReference>
<accession>A0AAD3TAT9</accession>
<comment type="similarity">
    <text evidence="9">Belongs to the monovalent cation:proton antiporter 2 (CPA2) transporter (TC 2.A.37) family. CHX (TC 2.A.37.4) subfamily.</text>
</comment>
<feature type="transmembrane region" description="Helical" evidence="10">
    <location>
        <begin position="203"/>
        <end position="223"/>
    </location>
</feature>
<evidence type="ECO:0000256" key="4">
    <source>
        <dbReference type="ARBA" id="ARBA00022692"/>
    </source>
</evidence>
<evidence type="ECO:0008006" key="16">
    <source>
        <dbReference type="Google" id="ProtNLM"/>
    </source>
</evidence>
<feature type="transmembrane region" description="Helical" evidence="10">
    <location>
        <begin position="171"/>
        <end position="191"/>
    </location>
</feature>
<evidence type="ECO:0000256" key="5">
    <source>
        <dbReference type="ARBA" id="ARBA00022958"/>
    </source>
</evidence>
<feature type="transmembrane region" description="Helical" evidence="10">
    <location>
        <begin position="140"/>
        <end position="159"/>
    </location>
</feature>
<dbReference type="PANTHER" id="PTHR32468">
    <property type="entry name" value="CATION/H + ANTIPORTER"/>
    <property type="match status" value="1"/>
</dbReference>
<dbReference type="Pfam" id="PF23259">
    <property type="entry name" value="CHX17_C"/>
    <property type="match status" value="1"/>
</dbReference>
<feature type="transmembrane region" description="Helical" evidence="10">
    <location>
        <begin position="286"/>
        <end position="307"/>
    </location>
</feature>
<dbReference type="GO" id="GO:0016020">
    <property type="term" value="C:membrane"/>
    <property type="evidence" value="ECO:0007669"/>
    <property type="project" value="UniProtKB-SubCell"/>
</dbReference>
<dbReference type="EMBL" id="BSYO01000029">
    <property type="protein sequence ID" value="GMH25161.1"/>
    <property type="molecule type" value="Genomic_DNA"/>
</dbReference>
<keyword evidence="2" id="KW-0813">Transport</keyword>
<keyword evidence="6 10" id="KW-1133">Transmembrane helix</keyword>
<evidence type="ECO:0000256" key="10">
    <source>
        <dbReference type="SAM" id="Phobius"/>
    </source>
</evidence>
<organism evidence="14 15">
    <name type="scientific">Nepenthes gracilis</name>
    <name type="common">Slender pitcher plant</name>
    <dbReference type="NCBI Taxonomy" id="150966"/>
    <lineage>
        <taxon>Eukaryota</taxon>
        <taxon>Viridiplantae</taxon>
        <taxon>Streptophyta</taxon>
        <taxon>Embryophyta</taxon>
        <taxon>Tracheophyta</taxon>
        <taxon>Spermatophyta</taxon>
        <taxon>Magnoliopsida</taxon>
        <taxon>eudicotyledons</taxon>
        <taxon>Gunneridae</taxon>
        <taxon>Pentapetalae</taxon>
        <taxon>Caryophyllales</taxon>
        <taxon>Nepenthaceae</taxon>
        <taxon>Nepenthes</taxon>
    </lineage>
</organism>
<dbReference type="GO" id="GO:0006813">
    <property type="term" value="P:potassium ion transport"/>
    <property type="evidence" value="ECO:0007669"/>
    <property type="project" value="UniProtKB-KW"/>
</dbReference>
<evidence type="ECO:0000313" key="15">
    <source>
        <dbReference type="Proteomes" id="UP001279734"/>
    </source>
</evidence>
<name>A0AAD3TAT9_NEPGR</name>
<dbReference type="Proteomes" id="UP001279734">
    <property type="component" value="Unassembled WGS sequence"/>
</dbReference>
<gene>
    <name evidence="14" type="ORF">Nepgr_027004</name>
</gene>
<evidence type="ECO:0000256" key="2">
    <source>
        <dbReference type="ARBA" id="ARBA00022448"/>
    </source>
</evidence>
<evidence type="ECO:0000256" key="1">
    <source>
        <dbReference type="ARBA" id="ARBA00004141"/>
    </source>
</evidence>
<evidence type="ECO:0000256" key="9">
    <source>
        <dbReference type="ARBA" id="ARBA00038341"/>
    </source>
</evidence>
<evidence type="ECO:0000259" key="11">
    <source>
        <dbReference type="Pfam" id="PF00999"/>
    </source>
</evidence>
<dbReference type="InterPro" id="IPR057291">
    <property type="entry name" value="CHX17_2nd"/>
</dbReference>